<dbReference type="AlphaFoldDB" id="A0A4U5JKH4"/>
<evidence type="ECO:0000256" key="1">
    <source>
        <dbReference type="SAM" id="Phobius"/>
    </source>
</evidence>
<evidence type="ECO:0000313" key="2">
    <source>
        <dbReference type="EMBL" id="TKR29575.1"/>
    </source>
</evidence>
<dbReference type="EMBL" id="SZUA01000003">
    <property type="protein sequence ID" value="TKR29575.1"/>
    <property type="molecule type" value="Genomic_DNA"/>
</dbReference>
<comment type="caution">
    <text evidence="2">The sequence shown here is derived from an EMBL/GenBank/DDBJ whole genome shotgun (WGS) entry which is preliminary data.</text>
</comment>
<name>A0A4U5JKH4_9GAMM</name>
<dbReference type="GO" id="GO:0008556">
    <property type="term" value="F:P-type potassium transmembrane transporter activity"/>
    <property type="evidence" value="ECO:0007669"/>
    <property type="project" value="InterPro"/>
</dbReference>
<dbReference type="RefSeq" id="WP_137267978.1">
    <property type="nucleotide sequence ID" value="NZ_SZUA01000003.1"/>
</dbReference>
<sequence>MPGWLALICAVATVVAAAYLLFVVLYPDRF</sequence>
<organism evidence="2 3">
    <name type="scientific">Luteimonas gilva</name>
    <dbReference type="NCBI Taxonomy" id="2572684"/>
    <lineage>
        <taxon>Bacteria</taxon>
        <taxon>Pseudomonadati</taxon>
        <taxon>Pseudomonadota</taxon>
        <taxon>Gammaproteobacteria</taxon>
        <taxon>Lysobacterales</taxon>
        <taxon>Lysobacteraceae</taxon>
        <taxon>Luteimonas</taxon>
    </lineage>
</organism>
<proteinExistence type="predicted"/>
<dbReference type="InterPro" id="IPR011726">
    <property type="entry name" value="KdpF"/>
</dbReference>
<feature type="transmembrane region" description="Helical" evidence="1">
    <location>
        <begin position="6"/>
        <end position="26"/>
    </location>
</feature>
<evidence type="ECO:0000313" key="3">
    <source>
        <dbReference type="Proteomes" id="UP000308707"/>
    </source>
</evidence>
<keyword evidence="1" id="KW-0812">Transmembrane</keyword>
<keyword evidence="1" id="KW-0472">Membrane</keyword>
<protein>
    <submittedName>
        <fullName evidence="2">Potassium-transporting ATPase subunit F</fullName>
    </submittedName>
</protein>
<dbReference type="GO" id="GO:0005886">
    <property type="term" value="C:plasma membrane"/>
    <property type="evidence" value="ECO:0007669"/>
    <property type="project" value="InterPro"/>
</dbReference>
<reference evidence="2 3" key="1">
    <citation type="submission" date="2019-04" db="EMBL/GenBank/DDBJ databases">
        <title>Reference strain of H23.</title>
        <authorList>
            <person name="Luo X."/>
        </authorList>
    </citation>
    <scope>NUCLEOTIDE SEQUENCE [LARGE SCALE GENOMIC DNA]</scope>
    <source>
        <strain evidence="2 3">H23</strain>
    </source>
</reference>
<gene>
    <name evidence="2" type="ORF">FCE95_15710</name>
</gene>
<accession>A0A4U5JKH4</accession>
<keyword evidence="3" id="KW-1185">Reference proteome</keyword>
<keyword evidence="1" id="KW-1133">Transmembrane helix</keyword>
<dbReference type="Pfam" id="PF09604">
    <property type="entry name" value="Potass_KdpF"/>
    <property type="match status" value="1"/>
</dbReference>
<dbReference type="Proteomes" id="UP000308707">
    <property type="component" value="Unassembled WGS sequence"/>
</dbReference>